<sequence length="67" mass="7694">MNCHLTPNFHFASHVLEYINTYGPAYAWWVFPYERAISVLGKANHNGHGGGKVEGTFMRAWWKSILI</sequence>
<comment type="caution">
    <text evidence="1">The sequence shown here is derived from an EMBL/GenBank/DDBJ whole genome shotgun (WGS) entry which is preliminary data.</text>
</comment>
<keyword evidence="2" id="KW-1185">Reference proteome</keyword>
<reference evidence="1" key="1">
    <citation type="journal article" date="2020" name="New Phytol.">
        <title>Comparative genomics reveals dynamic genome evolution in host specialist ectomycorrhizal fungi.</title>
        <authorList>
            <person name="Lofgren L.A."/>
            <person name="Nguyen N.H."/>
            <person name="Vilgalys R."/>
            <person name="Ruytinx J."/>
            <person name="Liao H.L."/>
            <person name="Branco S."/>
            <person name="Kuo A."/>
            <person name="LaButti K."/>
            <person name="Lipzen A."/>
            <person name="Andreopoulos W."/>
            <person name="Pangilinan J."/>
            <person name="Riley R."/>
            <person name="Hundley H."/>
            <person name="Na H."/>
            <person name="Barry K."/>
            <person name="Grigoriev I.V."/>
            <person name="Stajich J.E."/>
            <person name="Kennedy P.G."/>
        </authorList>
    </citation>
    <scope>NUCLEOTIDE SEQUENCE</scope>
    <source>
        <strain evidence="1">DOB743</strain>
    </source>
</reference>
<dbReference type="Proteomes" id="UP000714275">
    <property type="component" value="Unassembled WGS sequence"/>
</dbReference>
<dbReference type="EMBL" id="JABBWD010000015">
    <property type="protein sequence ID" value="KAG1778640.1"/>
    <property type="molecule type" value="Genomic_DNA"/>
</dbReference>
<gene>
    <name evidence="1" type="ORF">EV702DRAFT_967669</name>
</gene>
<organism evidence="1 2">
    <name type="scientific">Suillus placidus</name>
    <dbReference type="NCBI Taxonomy" id="48579"/>
    <lineage>
        <taxon>Eukaryota</taxon>
        <taxon>Fungi</taxon>
        <taxon>Dikarya</taxon>
        <taxon>Basidiomycota</taxon>
        <taxon>Agaricomycotina</taxon>
        <taxon>Agaricomycetes</taxon>
        <taxon>Agaricomycetidae</taxon>
        <taxon>Boletales</taxon>
        <taxon>Suillineae</taxon>
        <taxon>Suillaceae</taxon>
        <taxon>Suillus</taxon>
    </lineage>
</organism>
<protein>
    <submittedName>
        <fullName evidence="1">Uncharacterized protein</fullName>
    </submittedName>
</protein>
<proteinExistence type="predicted"/>
<dbReference type="OrthoDB" id="2665606at2759"/>
<name>A0A9P6ZYR9_9AGAM</name>
<accession>A0A9P6ZYR9</accession>
<evidence type="ECO:0000313" key="2">
    <source>
        <dbReference type="Proteomes" id="UP000714275"/>
    </source>
</evidence>
<dbReference type="AlphaFoldDB" id="A0A9P6ZYR9"/>
<evidence type="ECO:0000313" key="1">
    <source>
        <dbReference type="EMBL" id="KAG1778640.1"/>
    </source>
</evidence>